<reference evidence="2 3" key="1">
    <citation type="journal article" date="2016" name="Nat. Commun.">
        <title>Thousands of microbial genomes shed light on interconnected biogeochemical processes in an aquifer system.</title>
        <authorList>
            <person name="Anantharaman K."/>
            <person name="Brown C.T."/>
            <person name="Hug L.A."/>
            <person name="Sharon I."/>
            <person name="Castelle C.J."/>
            <person name="Probst A.J."/>
            <person name="Thomas B.C."/>
            <person name="Singh A."/>
            <person name="Wilkins M.J."/>
            <person name="Karaoz U."/>
            <person name="Brodie E.L."/>
            <person name="Williams K.H."/>
            <person name="Hubbard S.S."/>
            <person name="Banfield J.F."/>
        </authorList>
    </citation>
    <scope>NUCLEOTIDE SEQUENCE [LARGE SCALE GENOMIC DNA]</scope>
</reference>
<comment type="caution">
    <text evidence="2">The sequence shown here is derived from an EMBL/GenBank/DDBJ whole genome shotgun (WGS) entry which is preliminary data.</text>
</comment>
<dbReference type="AlphaFoldDB" id="A0A1F5TRA3"/>
<keyword evidence="1" id="KW-0472">Membrane</keyword>
<feature type="transmembrane region" description="Helical" evidence="1">
    <location>
        <begin position="225"/>
        <end position="244"/>
    </location>
</feature>
<dbReference type="Proteomes" id="UP000177579">
    <property type="component" value="Unassembled WGS sequence"/>
</dbReference>
<sequence>MKYFYKFINFCILFCIIGFMTSCFLLRTMPPKEEMVLELLKEPIQTTTNTQVFTFDYRNTNYKVIPLAEYELWGLVVSHNDINKWYNIYHNKNSVNIKDLCIVWGGNIKTGIYKEANYKSGEWTCYSSYGARAASIFNNYQLSNNHLLSDSEEIREKIRNTHIGDQIHLKGLLVKYGESNLSEKYYRSSSMTRIDQGNYSCETIFVKDFQVLKKGLIWQYKLKKWSIKILLGLILLKILLFFIGHRKYLFSKQTI</sequence>
<evidence type="ECO:0000313" key="2">
    <source>
        <dbReference type="EMBL" id="OGF41369.1"/>
    </source>
</evidence>
<keyword evidence="1" id="KW-1133">Transmembrane helix</keyword>
<name>A0A1F5TRA3_9BACT</name>
<dbReference type="PROSITE" id="PS51257">
    <property type="entry name" value="PROKAR_LIPOPROTEIN"/>
    <property type="match status" value="1"/>
</dbReference>
<gene>
    <name evidence="2" type="ORF">A2531_07215</name>
</gene>
<organism evidence="2 3">
    <name type="scientific">Candidatus Falkowbacteria bacterium RIFOXYD2_FULL_34_120</name>
    <dbReference type="NCBI Taxonomy" id="1798007"/>
    <lineage>
        <taxon>Bacteria</taxon>
        <taxon>Candidatus Falkowiibacteriota</taxon>
    </lineage>
</organism>
<evidence type="ECO:0000313" key="3">
    <source>
        <dbReference type="Proteomes" id="UP000177579"/>
    </source>
</evidence>
<protein>
    <recommendedName>
        <fullName evidence="4">Lipoprotein</fullName>
    </recommendedName>
</protein>
<evidence type="ECO:0008006" key="4">
    <source>
        <dbReference type="Google" id="ProtNLM"/>
    </source>
</evidence>
<keyword evidence="1" id="KW-0812">Transmembrane</keyword>
<feature type="transmembrane region" description="Helical" evidence="1">
    <location>
        <begin position="6"/>
        <end position="26"/>
    </location>
</feature>
<accession>A0A1F5TRA3</accession>
<proteinExistence type="predicted"/>
<dbReference type="EMBL" id="MFGO01000010">
    <property type="protein sequence ID" value="OGF41369.1"/>
    <property type="molecule type" value="Genomic_DNA"/>
</dbReference>
<evidence type="ECO:0000256" key="1">
    <source>
        <dbReference type="SAM" id="Phobius"/>
    </source>
</evidence>